<dbReference type="GO" id="GO:0003924">
    <property type="term" value="F:GTPase activity"/>
    <property type="evidence" value="ECO:0007669"/>
    <property type="project" value="InterPro"/>
</dbReference>
<comment type="caution">
    <text evidence="3">The sequence shown here is derived from an EMBL/GenBank/DDBJ whole genome shotgun (WGS) entry which is preliminary data.</text>
</comment>
<dbReference type="InterPro" id="IPR005225">
    <property type="entry name" value="Small_GTP-bd"/>
</dbReference>
<dbReference type="AlphaFoldDB" id="A0A814BAB0"/>
<dbReference type="SMART" id="SM00176">
    <property type="entry name" value="RAN"/>
    <property type="match status" value="1"/>
</dbReference>
<accession>A0A814BAB0</accession>
<reference evidence="3" key="1">
    <citation type="submission" date="2021-02" db="EMBL/GenBank/DDBJ databases">
        <authorList>
            <person name="Nowell W R."/>
        </authorList>
    </citation>
    <scope>NUCLEOTIDE SEQUENCE</scope>
</reference>
<dbReference type="SMART" id="SM00174">
    <property type="entry name" value="RHO"/>
    <property type="match status" value="1"/>
</dbReference>
<dbReference type="SMART" id="SM00175">
    <property type="entry name" value="RAB"/>
    <property type="match status" value="1"/>
</dbReference>
<dbReference type="InterPro" id="IPR027417">
    <property type="entry name" value="P-loop_NTPase"/>
</dbReference>
<sequence length="209" mass="23896">MTESVSSSSSNYSKTSDSIKVIVLGDSAVGKSKLLERFLAKNFEDSRYSTYAINIFKHTTKIDGKPVEVEFWDTAGQEKFDNLHHSYFHQAHACIMIFDATRKITYKNLDRWYTELRDIRPHIPCLCAVNKIDAAMEITKKSFSFPKKHDMPLYFVSAADGTNVVRLFRDAIRVAQAYRNGDTADFIDQIMRELETMNDDNTNSTPANN</sequence>
<evidence type="ECO:0000256" key="2">
    <source>
        <dbReference type="ARBA" id="ARBA00022741"/>
    </source>
</evidence>
<dbReference type="FunFam" id="3.40.50.300:FF:001447">
    <property type="entry name" value="Ras-related protein Rab-1B"/>
    <property type="match status" value="1"/>
</dbReference>
<dbReference type="PROSITE" id="PS51419">
    <property type="entry name" value="RAB"/>
    <property type="match status" value="1"/>
</dbReference>
<protein>
    <recommendedName>
        <fullName evidence="5">Rab-like protein 2A</fullName>
    </recommendedName>
</protein>
<dbReference type="Proteomes" id="UP000663852">
    <property type="component" value="Unassembled WGS sequence"/>
</dbReference>
<comment type="similarity">
    <text evidence="1">Belongs to the small GTPase superfamily. Rab family.</text>
</comment>
<dbReference type="Pfam" id="PF00071">
    <property type="entry name" value="Ras"/>
    <property type="match status" value="1"/>
</dbReference>
<dbReference type="GO" id="GO:0005525">
    <property type="term" value="F:GTP binding"/>
    <property type="evidence" value="ECO:0007669"/>
    <property type="project" value="InterPro"/>
</dbReference>
<dbReference type="OrthoDB" id="48625at2759"/>
<evidence type="ECO:0000256" key="1">
    <source>
        <dbReference type="ARBA" id="ARBA00006270"/>
    </source>
</evidence>
<dbReference type="PANTHER" id="PTHR47978">
    <property type="match status" value="1"/>
</dbReference>
<evidence type="ECO:0000313" key="3">
    <source>
        <dbReference type="EMBL" id="CAF0925177.1"/>
    </source>
</evidence>
<proteinExistence type="inferred from homology"/>
<dbReference type="InterPro" id="IPR001806">
    <property type="entry name" value="Small_GTPase"/>
</dbReference>
<name>A0A814BAB0_ADIRI</name>
<dbReference type="PRINTS" id="PR00449">
    <property type="entry name" value="RASTRNSFRMNG"/>
</dbReference>
<evidence type="ECO:0008006" key="5">
    <source>
        <dbReference type="Google" id="ProtNLM"/>
    </source>
</evidence>
<dbReference type="EMBL" id="CAJNOJ010000039">
    <property type="protein sequence ID" value="CAF0925177.1"/>
    <property type="molecule type" value="Genomic_DNA"/>
</dbReference>
<keyword evidence="2" id="KW-0547">Nucleotide-binding</keyword>
<evidence type="ECO:0000313" key="4">
    <source>
        <dbReference type="Proteomes" id="UP000663852"/>
    </source>
</evidence>
<dbReference type="Gene3D" id="3.40.50.300">
    <property type="entry name" value="P-loop containing nucleotide triphosphate hydrolases"/>
    <property type="match status" value="1"/>
</dbReference>
<dbReference type="SUPFAM" id="SSF52540">
    <property type="entry name" value="P-loop containing nucleoside triphosphate hydrolases"/>
    <property type="match status" value="1"/>
</dbReference>
<gene>
    <name evidence="3" type="ORF">EDS130_LOCUS10985</name>
</gene>
<dbReference type="NCBIfam" id="TIGR00231">
    <property type="entry name" value="small_GTP"/>
    <property type="match status" value="1"/>
</dbReference>
<organism evidence="3 4">
    <name type="scientific">Adineta ricciae</name>
    <name type="common">Rotifer</name>
    <dbReference type="NCBI Taxonomy" id="249248"/>
    <lineage>
        <taxon>Eukaryota</taxon>
        <taxon>Metazoa</taxon>
        <taxon>Spiralia</taxon>
        <taxon>Gnathifera</taxon>
        <taxon>Rotifera</taxon>
        <taxon>Eurotatoria</taxon>
        <taxon>Bdelloidea</taxon>
        <taxon>Adinetida</taxon>
        <taxon>Adinetidae</taxon>
        <taxon>Adineta</taxon>
    </lineage>
</organism>
<dbReference type="SMART" id="SM00173">
    <property type="entry name" value="RAS"/>
    <property type="match status" value="1"/>
</dbReference>